<comment type="similarity">
    <text evidence="1 2">Belongs to the ArsC family.</text>
</comment>
<keyword evidence="4" id="KW-1185">Reference proteome</keyword>
<sequence length="117" mass="13375">MSEVVLHGIANCDTVRRARRALEAAGVEYRFVDFRKDGLDAERLREWAMELGWEALINRRGATWRQLPKEQREALDEDSALALMLEKPTLIRRPVIEHAGRVRLGWGPENARALGAE</sequence>
<organism evidence="3 4">
    <name type="scientific">Thioalkalivibrio halophilus</name>
    <dbReference type="NCBI Taxonomy" id="252474"/>
    <lineage>
        <taxon>Bacteria</taxon>
        <taxon>Pseudomonadati</taxon>
        <taxon>Pseudomonadota</taxon>
        <taxon>Gammaproteobacteria</taxon>
        <taxon>Chromatiales</taxon>
        <taxon>Ectothiorhodospiraceae</taxon>
        <taxon>Thioalkalivibrio</taxon>
    </lineage>
</organism>
<dbReference type="PROSITE" id="PS51353">
    <property type="entry name" value="ARSC"/>
    <property type="match status" value="1"/>
</dbReference>
<evidence type="ECO:0000256" key="2">
    <source>
        <dbReference type="PROSITE-ProRule" id="PRU01282"/>
    </source>
</evidence>
<proteinExistence type="inferred from homology"/>
<gene>
    <name evidence="3" type="ORF">B1A74_04950</name>
</gene>
<comment type="caution">
    <text evidence="3">The sequence shown here is derived from an EMBL/GenBank/DDBJ whole genome shotgun (WGS) entry which is preliminary data.</text>
</comment>
<dbReference type="STRING" id="252474.B1A74_04950"/>
<protein>
    <submittedName>
        <fullName evidence="3">ArsC family reductase</fullName>
    </submittedName>
</protein>
<evidence type="ECO:0000313" key="3">
    <source>
        <dbReference type="EMBL" id="OOC10626.1"/>
    </source>
</evidence>
<name>A0A1V2ZZY2_9GAMM</name>
<dbReference type="PANTHER" id="PTHR30041:SF8">
    <property type="entry name" value="PROTEIN YFFB"/>
    <property type="match status" value="1"/>
</dbReference>
<dbReference type="AlphaFoldDB" id="A0A1V2ZZY2"/>
<dbReference type="Proteomes" id="UP000189177">
    <property type="component" value="Unassembled WGS sequence"/>
</dbReference>
<dbReference type="SUPFAM" id="SSF52833">
    <property type="entry name" value="Thioredoxin-like"/>
    <property type="match status" value="1"/>
</dbReference>
<dbReference type="PANTHER" id="PTHR30041">
    <property type="entry name" value="ARSENATE REDUCTASE"/>
    <property type="match status" value="1"/>
</dbReference>
<dbReference type="InterPro" id="IPR006504">
    <property type="entry name" value="Tscrpt_reg_Spx/MgsR"/>
</dbReference>
<evidence type="ECO:0000256" key="1">
    <source>
        <dbReference type="ARBA" id="ARBA00007198"/>
    </source>
</evidence>
<dbReference type="RefSeq" id="WP_018945603.1">
    <property type="nucleotide sequence ID" value="NZ_MUZR01000013.1"/>
</dbReference>
<dbReference type="NCBIfam" id="NF008107">
    <property type="entry name" value="PRK10853.1"/>
    <property type="match status" value="1"/>
</dbReference>
<dbReference type="EMBL" id="MUZR01000013">
    <property type="protein sequence ID" value="OOC10626.1"/>
    <property type="molecule type" value="Genomic_DNA"/>
</dbReference>
<dbReference type="OrthoDB" id="9803749at2"/>
<dbReference type="InterPro" id="IPR036249">
    <property type="entry name" value="Thioredoxin-like_sf"/>
</dbReference>
<reference evidence="3 4" key="1">
    <citation type="submission" date="2017-02" db="EMBL/GenBank/DDBJ databases">
        <title>Genomic diversity within the haloalkaliphilic genus Thioalkalivibrio.</title>
        <authorList>
            <person name="Ahn A.-C."/>
            <person name="Meier-Kolthoff J."/>
            <person name="Overmars L."/>
            <person name="Richter M."/>
            <person name="Woyke T."/>
            <person name="Sorokin D.Y."/>
            <person name="Muyzer G."/>
        </authorList>
    </citation>
    <scope>NUCLEOTIDE SEQUENCE [LARGE SCALE GENOMIC DNA]</scope>
    <source>
        <strain evidence="3 4">HL17</strain>
    </source>
</reference>
<dbReference type="Pfam" id="PF03960">
    <property type="entry name" value="ArsC"/>
    <property type="match status" value="1"/>
</dbReference>
<dbReference type="InterPro" id="IPR006660">
    <property type="entry name" value="Arsenate_reductase-like"/>
</dbReference>
<evidence type="ECO:0000313" key="4">
    <source>
        <dbReference type="Proteomes" id="UP000189177"/>
    </source>
</evidence>
<dbReference type="NCBIfam" id="TIGR01617">
    <property type="entry name" value="arsC_related"/>
    <property type="match status" value="1"/>
</dbReference>
<accession>A0A1V2ZZY2</accession>
<dbReference type="Gene3D" id="3.40.30.10">
    <property type="entry name" value="Glutaredoxin"/>
    <property type="match status" value="1"/>
</dbReference>